<accession>A0A7D5Z4E2</accession>
<name>A0A7D5Z4E2_9HYPO</name>
<dbReference type="EMBL" id="CP058935">
    <property type="protein sequence ID" value="QLI71203.1"/>
    <property type="molecule type" value="Genomic_DNA"/>
</dbReference>
<keyword evidence="3" id="KW-1185">Reference proteome</keyword>
<feature type="signal peptide" evidence="1">
    <location>
        <begin position="1"/>
        <end position="19"/>
    </location>
</feature>
<evidence type="ECO:0000313" key="3">
    <source>
        <dbReference type="Proteomes" id="UP000510686"/>
    </source>
</evidence>
<dbReference type="KEGG" id="mbrn:26241614"/>
<dbReference type="GeneID" id="26241614"/>
<organism evidence="2 3">
    <name type="scientific">Metarhizium brunneum</name>
    <dbReference type="NCBI Taxonomy" id="500148"/>
    <lineage>
        <taxon>Eukaryota</taxon>
        <taxon>Fungi</taxon>
        <taxon>Dikarya</taxon>
        <taxon>Ascomycota</taxon>
        <taxon>Pezizomycotina</taxon>
        <taxon>Sordariomycetes</taxon>
        <taxon>Hypocreomycetidae</taxon>
        <taxon>Hypocreales</taxon>
        <taxon>Clavicipitaceae</taxon>
        <taxon>Metarhizium</taxon>
    </lineage>
</organism>
<dbReference type="AlphaFoldDB" id="A0A7D5Z4E2"/>
<dbReference type="RefSeq" id="XP_014545581.1">
    <property type="nucleotide sequence ID" value="XM_014690095.1"/>
</dbReference>
<gene>
    <name evidence="2" type="ORF">G6M90_00g075150</name>
</gene>
<dbReference type="OrthoDB" id="4912193at2759"/>
<sequence>MLHLNILALALVPATTCLALPRHDVRPDTCCFTLHDSSTGEIVRQETNSGFLYLGGSQPTGWYCIKLSDPNKILWDAFNNACFVNPDKVFQCLDPTPSNDSWGMEQSGSDVLVVVNRDSSFKVCPTDSGNMIYTSAKKDEGCRSLTLKAEGLKGSCGSFQG</sequence>
<keyword evidence="1" id="KW-0732">Signal</keyword>
<feature type="chain" id="PRO_5028832716" evidence="1">
    <location>
        <begin position="20"/>
        <end position="161"/>
    </location>
</feature>
<evidence type="ECO:0000313" key="2">
    <source>
        <dbReference type="EMBL" id="QLI71203.1"/>
    </source>
</evidence>
<proteinExistence type="predicted"/>
<evidence type="ECO:0000256" key="1">
    <source>
        <dbReference type="SAM" id="SignalP"/>
    </source>
</evidence>
<protein>
    <submittedName>
        <fullName evidence="2">Uncharacterized protein</fullName>
    </submittedName>
</protein>
<dbReference type="Proteomes" id="UP000510686">
    <property type="component" value="Chromosome 4"/>
</dbReference>
<reference evidence="2 3" key="1">
    <citation type="submission" date="2020-07" db="EMBL/GenBank/DDBJ databases">
        <title>Telomere length de novo assembly of all 7 chromosomes of the fungus, Metarhizium brunneum, using a novel assembly pipeline.</title>
        <authorList>
            <person name="Saud z."/>
            <person name="Kortsinoglou A."/>
            <person name="Kouvelis V.N."/>
            <person name="Butt T.M."/>
        </authorList>
    </citation>
    <scope>NUCLEOTIDE SEQUENCE [LARGE SCALE GENOMIC DNA]</scope>
    <source>
        <strain evidence="2 3">4556</strain>
    </source>
</reference>